<dbReference type="GO" id="GO:0032040">
    <property type="term" value="C:small-subunit processome"/>
    <property type="evidence" value="ECO:0007669"/>
    <property type="project" value="TreeGrafter"/>
</dbReference>
<reference evidence="3 4" key="1">
    <citation type="submission" date="2017-04" db="EMBL/GenBank/DDBJ databases">
        <title>Genome sequencing of [Candida] sorbophila.</title>
        <authorList>
            <person name="Ahn J.O."/>
        </authorList>
    </citation>
    <scope>NUCLEOTIDE SEQUENCE [LARGE SCALE GENOMIC DNA]</scope>
    <source>
        <strain evidence="3 4">DS02</strain>
    </source>
</reference>
<dbReference type="Proteomes" id="UP000238350">
    <property type="component" value="Unassembled WGS sequence"/>
</dbReference>
<proteinExistence type="predicted"/>
<dbReference type="SMART" id="SM00879">
    <property type="entry name" value="Brix"/>
    <property type="match status" value="1"/>
</dbReference>
<keyword evidence="3" id="KW-0687">Ribonucleoprotein</keyword>
<dbReference type="GO" id="GO:0042274">
    <property type="term" value="P:ribosomal small subunit biogenesis"/>
    <property type="evidence" value="ECO:0007669"/>
    <property type="project" value="UniProtKB-ARBA"/>
</dbReference>
<name>A0A2T0FBV5_9ASCO</name>
<dbReference type="GO" id="GO:0042134">
    <property type="term" value="F:rRNA primary transcript binding"/>
    <property type="evidence" value="ECO:0007669"/>
    <property type="project" value="InterPro"/>
</dbReference>
<organism evidence="3 4">
    <name type="scientific">Wickerhamiella sorbophila</name>
    <dbReference type="NCBI Taxonomy" id="45607"/>
    <lineage>
        <taxon>Eukaryota</taxon>
        <taxon>Fungi</taxon>
        <taxon>Dikarya</taxon>
        <taxon>Ascomycota</taxon>
        <taxon>Saccharomycotina</taxon>
        <taxon>Dipodascomycetes</taxon>
        <taxon>Dipodascales</taxon>
        <taxon>Trichomonascaceae</taxon>
        <taxon>Wickerhamiella</taxon>
    </lineage>
</organism>
<dbReference type="FunFam" id="3.40.50.10480:FF:000001">
    <property type="entry name" value="IMP4, U3 small nucleolar ribonucleoprotein"/>
    <property type="match status" value="1"/>
</dbReference>
<dbReference type="OrthoDB" id="10253204at2759"/>
<dbReference type="PANTHER" id="PTHR22734">
    <property type="entry name" value="U3 SMALL NUCLEOLAR RIBONUCLEOPROTEIN PROTEIN IMP4"/>
    <property type="match status" value="1"/>
</dbReference>
<feature type="domain" description="Brix" evidence="2">
    <location>
        <begin position="79"/>
        <end position="260"/>
    </location>
</feature>
<dbReference type="GO" id="GO:0030515">
    <property type="term" value="F:snoRNA binding"/>
    <property type="evidence" value="ECO:0007669"/>
    <property type="project" value="TreeGrafter"/>
</dbReference>
<dbReference type="Gene3D" id="3.40.50.10480">
    <property type="entry name" value="Probable brix-domain ribosomal biogenesis protein"/>
    <property type="match status" value="1"/>
</dbReference>
<dbReference type="RefSeq" id="XP_024662438.1">
    <property type="nucleotide sequence ID" value="XM_024806670.1"/>
</dbReference>
<gene>
    <name evidence="3" type="ORF">B9G98_00112</name>
</gene>
<dbReference type="GO" id="GO:0034457">
    <property type="term" value="C:Mpp10 complex"/>
    <property type="evidence" value="ECO:0007669"/>
    <property type="project" value="UniProtKB-ARBA"/>
</dbReference>
<dbReference type="GO" id="GO:0006364">
    <property type="term" value="P:rRNA processing"/>
    <property type="evidence" value="ECO:0007669"/>
    <property type="project" value="InterPro"/>
</dbReference>
<dbReference type="Pfam" id="PF04427">
    <property type="entry name" value="Brix"/>
    <property type="match status" value="1"/>
</dbReference>
<dbReference type="PANTHER" id="PTHR22734:SF2">
    <property type="entry name" value="U3 SMALL NUCLEOLAR RIBONUCLEOPROTEIN PROTEIN IMP4"/>
    <property type="match status" value="1"/>
</dbReference>
<dbReference type="PROSITE" id="PS50833">
    <property type="entry name" value="BRIX"/>
    <property type="match status" value="1"/>
</dbReference>
<keyword evidence="4" id="KW-1185">Reference proteome</keyword>
<comment type="caution">
    <text evidence="3">The sequence shown here is derived from an EMBL/GenBank/DDBJ whole genome shotgun (WGS) entry which is preliminary data.</text>
</comment>
<protein>
    <recommendedName>
        <fullName evidence="1">U3 small nucleolar ribonucleoprotein protein IMP4</fullName>
    </recommendedName>
</protein>
<dbReference type="InterPro" id="IPR044281">
    <property type="entry name" value="IMP4/RPF1"/>
</dbReference>
<evidence type="ECO:0000313" key="3">
    <source>
        <dbReference type="EMBL" id="PRT52492.1"/>
    </source>
</evidence>
<sequence length="283" mass="32332">MLRRQARQRREYLYQRSLKLQDSVVAKKRQMLRAAIESGRELPKELADDEDLQADFKFDQSLKEDVDDEYSELSGIQDPKVVVTTSRDPSARLAQFAKEVKLLFPTAVRVNRGNSVLPSLVGACQRSASTDLLLIHEHRGVPTALTVSHFPHGPTAQFSLHNVVLRHDILNAGNQSEAYPQLIFDNFTTPLGQRVVTILKHLFPPGAKKDSSRVITFANRNDYISVRQHVYVRTREGVELAEVGPRFEMRLYNLKLGTIDNKDADTEWQYRGFVRTANRKDYL</sequence>
<evidence type="ECO:0000259" key="2">
    <source>
        <dbReference type="PROSITE" id="PS50833"/>
    </source>
</evidence>
<dbReference type="EMBL" id="NDIQ01000001">
    <property type="protein sequence ID" value="PRT52492.1"/>
    <property type="molecule type" value="Genomic_DNA"/>
</dbReference>
<evidence type="ECO:0000313" key="4">
    <source>
        <dbReference type="Proteomes" id="UP000238350"/>
    </source>
</evidence>
<evidence type="ECO:0000256" key="1">
    <source>
        <dbReference type="ARBA" id="ARBA00040513"/>
    </source>
</evidence>
<dbReference type="STRING" id="45607.A0A2T0FBV5"/>
<dbReference type="SUPFAM" id="SSF52954">
    <property type="entry name" value="Class II aaRS ABD-related"/>
    <property type="match status" value="1"/>
</dbReference>
<dbReference type="GO" id="GO:0005654">
    <property type="term" value="C:nucleoplasm"/>
    <property type="evidence" value="ECO:0007669"/>
    <property type="project" value="UniProtKB-ARBA"/>
</dbReference>
<dbReference type="AlphaFoldDB" id="A0A2T0FBV5"/>
<dbReference type="GeneID" id="36513861"/>
<dbReference type="InterPro" id="IPR007109">
    <property type="entry name" value="Brix"/>
</dbReference>
<accession>A0A2T0FBV5</accession>